<dbReference type="InterPro" id="IPR027417">
    <property type="entry name" value="P-loop_NTPase"/>
</dbReference>
<dbReference type="Proteomes" id="UP001237784">
    <property type="component" value="Unassembled WGS sequence"/>
</dbReference>
<dbReference type="EMBL" id="JASOME010000003">
    <property type="protein sequence ID" value="MDK7063724.1"/>
    <property type="molecule type" value="Genomic_DNA"/>
</dbReference>
<evidence type="ECO:0000313" key="8">
    <source>
        <dbReference type="Proteomes" id="UP000258379"/>
    </source>
</evidence>
<evidence type="ECO:0000259" key="5">
    <source>
        <dbReference type="PROSITE" id="PS50893"/>
    </source>
</evidence>
<reference evidence="6" key="2">
    <citation type="submission" date="2023-05" db="EMBL/GenBank/DDBJ databases">
        <title>Cataloging the Phylogenetic Diversity of Human Bladder Bacteria.</title>
        <authorList>
            <person name="Du J."/>
        </authorList>
    </citation>
    <scope>NUCLEOTIDE SEQUENCE</scope>
    <source>
        <strain evidence="6">UMB6789</strain>
    </source>
</reference>
<dbReference type="GO" id="GO:0005524">
    <property type="term" value="F:ATP binding"/>
    <property type="evidence" value="ECO:0007669"/>
    <property type="project" value="UniProtKB-KW"/>
</dbReference>
<reference evidence="7 8" key="1">
    <citation type="submission" date="2017-07" db="EMBL/GenBank/DDBJ databases">
        <title>A comparative genomics approach to explaining the enigmatic role of Gardnerella vaginalis in the vaginal microbiome.</title>
        <authorList>
            <person name="Vancuren S.J."/>
            <person name="Hill J.E."/>
        </authorList>
    </citation>
    <scope>NUCLEOTIDE SEQUENCE [LARGE SCALE GENOMIC DNA]</scope>
    <source>
        <strain evidence="7 8">WP023</strain>
    </source>
</reference>
<dbReference type="PANTHER" id="PTHR46743:SF2">
    <property type="entry name" value="TEICHOIC ACIDS EXPORT ATP-BINDING PROTEIN TAGH"/>
    <property type="match status" value="1"/>
</dbReference>
<dbReference type="CDD" id="cd03220">
    <property type="entry name" value="ABC_KpsT_Wzt"/>
    <property type="match status" value="1"/>
</dbReference>
<dbReference type="Gene3D" id="3.40.50.300">
    <property type="entry name" value="P-loop containing nucleotide triphosphate hydrolases"/>
    <property type="match status" value="1"/>
</dbReference>
<keyword evidence="4 7" id="KW-0067">ATP-binding</keyword>
<gene>
    <name evidence="7" type="ORF">CG405_03385</name>
    <name evidence="6" type="ORF">QP372_04250</name>
</gene>
<dbReference type="EMBL" id="NNRU01000002">
    <property type="protein sequence ID" value="RFT29768.1"/>
    <property type="molecule type" value="Genomic_DNA"/>
</dbReference>
<dbReference type="GO" id="GO:0140359">
    <property type="term" value="F:ABC-type transporter activity"/>
    <property type="evidence" value="ECO:0007669"/>
    <property type="project" value="InterPro"/>
</dbReference>
<evidence type="ECO:0000256" key="3">
    <source>
        <dbReference type="ARBA" id="ARBA00022741"/>
    </source>
</evidence>
<evidence type="ECO:0000313" key="7">
    <source>
        <dbReference type="EMBL" id="RFT29768.1"/>
    </source>
</evidence>
<dbReference type="GO" id="GO:0016887">
    <property type="term" value="F:ATP hydrolysis activity"/>
    <property type="evidence" value="ECO:0007669"/>
    <property type="project" value="InterPro"/>
</dbReference>
<feature type="domain" description="ABC transporter" evidence="5">
    <location>
        <begin position="14"/>
        <end position="257"/>
    </location>
</feature>
<keyword evidence="2" id="KW-0813">Transport</keyword>
<dbReference type="InterPro" id="IPR015860">
    <property type="entry name" value="ABC_transpr_TagH-like"/>
</dbReference>
<dbReference type="Proteomes" id="UP000258379">
    <property type="component" value="Unassembled WGS sequence"/>
</dbReference>
<evidence type="ECO:0000256" key="2">
    <source>
        <dbReference type="ARBA" id="ARBA00022448"/>
    </source>
</evidence>
<protein>
    <submittedName>
        <fullName evidence="7">ABC transporter ATP-binding protein</fullName>
    </submittedName>
</protein>
<dbReference type="SUPFAM" id="SSF52540">
    <property type="entry name" value="P-loop containing nucleoside triphosphate hydrolases"/>
    <property type="match status" value="1"/>
</dbReference>
<dbReference type="InterPro" id="IPR050683">
    <property type="entry name" value="Bact_Polysacc_Export_ATP-bd"/>
</dbReference>
<name>A0A0J8FCU8_GARVA</name>
<sequence>MNKPYNTLPEDVVLSVSNVTKRFSLRANHSIKESIVNLLTPPSKKHETQNFTALSNVSFTIKRGETVGLIGMNGSGKSTMLKMLSGVMQPDEGEVCARGRIAGLIEVGAGFAADLTGRENVYLNGAILGMTKEEIDDKYQSIVDFSEIEPFMDTEVKFYSSGMFLRLAFSVAAHSDPDIFLIDEILAVGDEAFQHKCITRLKEQQKRGQTMVIVSHSEDQIKQLCSRCIVLSHSHMIYDGQAEPAFNAMRESLNNKA</sequence>
<comment type="similarity">
    <text evidence="1">Belongs to the ABC transporter superfamily.</text>
</comment>
<dbReference type="PANTHER" id="PTHR46743">
    <property type="entry name" value="TEICHOIC ACIDS EXPORT ATP-BINDING PROTEIN TAGH"/>
    <property type="match status" value="1"/>
</dbReference>
<evidence type="ECO:0000313" key="6">
    <source>
        <dbReference type="EMBL" id="MDK7063724.1"/>
    </source>
</evidence>
<dbReference type="AlphaFoldDB" id="A0A0J8FCU8"/>
<organism evidence="7 8">
    <name type="scientific">Gardnerella vaginalis</name>
    <dbReference type="NCBI Taxonomy" id="2702"/>
    <lineage>
        <taxon>Bacteria</taxon>
        <taxon>Bacillati</taxon>
        <taxon>Actinomycetota</taxon>
        <taxon>Actinomycetes</taxon>
        <taxon>Bifidobacteriales</taxon>
        <taxon>Bifidobacteriaceae</taxon>
        <taxon>Gardnerella</taxon>
    </lineage>
</organism>
<dbReference type="SMART" id="SM00382">
    <property type="entry name" value="AAA"/>
    <property type="match status" value="1"/>
</dbReference>
<comment type="caution">
    <text evidence="7">The sequence shown here is derived from an EMBL/GenBank/DDBJ whole genome shotgun (WGS) entry which is preliminary data.</text>
</comment>
<evidence type="ECO:0000256" key="1">
    <source>
        <dbReference type="ARBA" id="ARBA00005417"/>
    </source>
</evidence>
<accession>A0A0J8FCU8</accession>
<dbReference type="InterPro" id="IPR003439">
    <property type="entry name" value="ABC_transporter-like_ATP-bd"/>
</dbReference>
<proteinExistence type="inferred from homology"/>
<dbReference type="InterPro" id="IPR003593">
    <property type="entry name" value="AAA+_ATPase"/>
</dbReference>
<dbReference type="OMA" id="GDEPFQK"/>
<dbReference type="GO" id="GO:0016020">
    <property type="term" value="C:membrane"/>
    <property type="evidence" value="ECO:0007669"/>
    <property type="project" value="InterPro"/>
</dbReference>
<dbReference type="PROSITE" id="PS50893">
    <property type="entry name" value="ABC_TRANSPORTER_2"/>
    <property type="match status" value="1"/>
</dbReference>
<dbReference type="SMR" id="A0A0J8FCU8"/>
<evidence type="ECO:0000256" key="4">
    <source>
        <dbReference type="ARBA" id="ARBA00022840"/>
    </source>
</evidence>
<dbReference type="Pfam" id="PF00005">
    <property type="entry name" value="ABC_tran"/>
    <property type="match status" value="1"/>
</dbReference>
<keyword evidence="3" id="KW-0547">Nucleotide-binding</keyword>